<organism evidence="2 3">
    <name type="scientific">Toxocara canis</name>
    <name type="common">Canine roundworm</name>
    <dbReference type="NCBI Taxonomy" id="6265"/>
    <lineage>
        <taxon>Eukaryota</taxon>
        <taxon>Metazoa</taxon>
        <taxon>Ecdysozoa</taxon>
        <taxon>Nematoda</taxon>
        <taxon>Chromadorea</taxon>
        <taxon>Rhabditida</taxon>
        <taxon>Spirurina</taxon>
        <taxon>Ascaridomorpha</taxon>
        <taxon>Ascaridoidea</taxon>
        <taxon>Toxocaridae</taxon>
        <taxon>Toxocara</taxon>
    </lineage>
</organism>
<dbReference type="STRING" id="6265.A0A0B2VD24"/>
<dbReference type="OrthoDB" id="10652089at2759"/>
<evidence type="ECO:0000313" key="2">
    <source>
        <dbReference type="EMBL" id="KHN79369.1"/>
    </source>
</evidence>
<feature type="compositionally biased region" description="Basic and acidic residues" evidence="1">
    <location>
        <begin position="121"/>
        <end position="130"/>
    </location>
</feature>
<feature type="region of interest" description="Disordered" evidence="1">
    <location>
        <begin position="115"/>
        <end position="135"/>
    </location>
</feature>
<comment type="caution">
    <text evidence="2">The sequence shown here is derived from an EMBL/GenBank/DDBJ whole genome shotgun (WGS) entry which is preliminary data.</text>
</comment>
<protein>
    <submittedName>
        <fullName evidence="2">Uncharacterized protein</fullName>
    </submittedName>
</protein>
<dbReference type="AlphaFoldDB" id="A0A0B2VD24"/>
<dbReference type="EMBL" id="JPKZ01001925">
    <property type="protein sequence ID" value="KHN79369.1"/>
    <property type="molecule type" value="Genomic_DNA"/>
</dbReference>
<keyword evidence="3" id="KW-1185">Reference proteome</keyword>
<name>A0A0B2VD24_TOXCA</name>
<reference evidence="2 3" key="1">
    <citation type="submission" date="2014-11" db="EMBL/GenBank/DDBJ databases">
        <title>Genetic blueprint of the zoonotic pathogen Toxocara canis.</title>
        <authorList>
            <person name="Zhu X.-Q."/>
            <person name="Korhonen P.K."/>
            <person name="Cai H."/>
            <person name="Young N.D."/>
            <person name="Nejsum P."/>
            <person name="von Samson-Himmelstjerna G."/>
            <person name="Boag P.R."/>
            <person name="Tan P."/>
            <person name="Li Q."/>
            <person name="Min J."/>
            <person name="Yang Y."/>
            <person name="Wang X."/>
            <person name="Fang X."/>
            <person name="Hall R.S."/>
            <person name="Hofmann A."/>
            <person name="Sternberg P.W."/>
            <person name="Jex A.R."/>
            <person name="Gasser R.B."/>
        </authorList>
    </citation>
    <scope>NUCLEOTIDE SEQUENCE [LARGE SCALE GENOMIC DNA]</scope>
    <source>
        <strain evidence="2">PN_DK_2014</strain>
    </source>
</reference>
<proteinExistence type="predicted"/>
<accession>A0A0B2VD24</accession>
<sequence length="182" mass="19605">MDSDSDSRPLLSGAKAVVYTQNEGPGVHYALVRRSGIPLSVPDAVTSSLCSEKLNSTATMSVDSAIGSPLWPIGVNTSMLLDGGEICAASCDSSERLTTTQRLLAVEDSQLALSSSTANEEQLRLNSEKGDSDDETFADGRFQPHYVNLPPDEDGPHRGQSSLARFISVLYWLRRRACSAHF</sequence>
<gene>
    <name evidence="2" type="ORF">Tcan_09459</name>
</gene>
<evidence type="ECO:0000256" key="1">
    <source>
        <dbReference type="SAM" id="MobiDB-lite"/>
    </source>
</evidence>
<evidence type="ECO:0000313" key="3">
    <source>
        <dbReference type="Proteomes" id="UP000031036"/>
    </source>
</evidence>
<dbReference type="Proteomes" id="UP000031036">
    <property type="component" value="Unassembled WGS sequence"/>
</dbReference>